<sequence length="55" mass="5652">MAPTTTAYRYRDGGIAVLAAQAQELHTALKRAAAELDLRALADSGSAPDPIGDIG</sequence>
<protein>
    <submittedName>
        <fullName evidence="1">Uncharacterized protein</fullName>
    </submittedName>
</protein>
<name>A0ABT6WU51_9ACTN</name>
<accession>A0ABT6WU51</accession>
<reference evidence="1 2" key="1">
    <citation type="submission" date="2023-05" db="EMBL/GenBank/DDBJ databases">
        <title>Actinoplanes sp. NEAU-A12 genome sequencing.</title>
        <authorList>
            <person name="Wang Z.-S."/>
        </authorList>
    </citation>
    <scope>NUCLEOTIDE SEQUENCE [LARGE SCALE GENOMIC DNA]</scope>
    <source>
        <strain evidence="1 2">NEAU-A12</strain>
    </source>
</reference>
<organism evidence="1 2">
    <name type="scientific">Actinoplanes sandaracinus</name>
    <dbReference type="NCBI Taxonomy" id="3045177"/>
    <lineage>
        <taxon>Bacteria</taxon>
        <taxon>Bacillati</taxon>
        <taxon>Actinomycetota</taxon>
        <taxon>Actinomycetes</taxon>
        <taxon>Micromonosporales</taxon>
        <taxon>Micromonosporaceae</taxon>
        <taxon>Actinoplanes</taxon>
    </lineage>
</organism>
<gene>
    <name evidence="1" type="ORF">QLQ12_31475</name>
</gene>
<evidence type="ECO:0000313" key="1">
    <source>
        <dbReference type="EMBL" id="MDI6103145.1"/>
    </source>
</evidence>
<comment type="caution">
    <text evidence="1">The sequence shown here is derived from an EMBL/GenBank/DDBJ whole genome shotgun (WGS) entry which is preliminary data.</text>
</comment>
<proteinExistence type="predicted"/>
<evidence type="ECO:0000313" key="2">
    <source>
        <dbReference type="Proteomes" id="UP001241758"/>
    </source>
</evidence>
<dbReference type="EMBL" id="JASCTH010000023">
    <property type="protein sequence ID" value="MDI6103145.1"/>
    <property type="molecule type" value="Genomic_DNA"/>
</dbReference>
<dbReference type="RefSeq" id="WP_282764150.1">
    <property type="nucleotide sequence ID" value="NZ_JASCTH010000023.1"/>
</dbReference>
<dbReference type="Proteomes" id="UP001241758">
    <property type="component" value="Unassembled WGS sequence"/>
</dbReference>
<keyword evidence="2" id="KW-1185">Reference proteome</keyword>